<feature type="compositionally biased region" description="Polar residues" evidence="1">
    <location>
        <begin position="129"/>
        <end position="141"/>
    </location>
</feature>
<dbReference type="Proteomes" id="UP001159641">
    <property type="component" value="Unassembled WGS sequence"/>
</dbReference>
<comment type="caution">
    <text evidence="2">The sequence shown here is derived from an EMBL/GenBank/DDBJ whole genome shotgun (WGS) entry which is preliminary data.</text>
</comment>
<reference evidence="2 3" key="1">
    <citation type="submission" date="2022-11" db="EMBL/GenBank/DDBJ databases">
        <title>Whole genome sequence of Eschrichtius robustus ER-17-0199.</title>
        <authorList>
            <person name="Bruniche-Olsen A."/>
            <person name="Black A.N."/>
            <person name="Fields C.J."/>
            <person name="Walden K."/>
            <person name="Dewoody J.A."/>
        </authorList>
    </citation>
    <scope>NUCLEOTIDE SEQUENCE [LARGE SCALE GENOMIC DNA]</scope>
    <source>
        <strain evidence="2">ER-17-0199</strain>
        <tissue evidence="2">Blubber</tissue>
    </source>
</reference>
<organism evidence="2 3">
    <name type="scientific">Eschrichtius robustus</name>
    <name type="common">California gray whale</name>
    <name type="synonym">Eschrichtius gibbosus</name>
    <dbReference type="NCBI Taxonomy" id="9764"/>
    <lineage>
        <taxon>Eukaryota</taxon>
        <taxon>Metazoa</taxon>
        <taxon>Chordata</taxon>
        <taxon>Craniata</taxon>
        <taxon>Vertebrata</taxon>
        <taxon>Euteleostomi</taxon>
        <taxon>Mammalia</taxon>
        <taxon>Eutheria</taxon>
        <taxon>Laurasiatheria</taxon>
        <taxon>Artiodactyla</taxon>
        <taxon>Whippomorpha</taxon>
        <taxon>Cetacea</taxon>
        <taxon>Mysticeti</taxon>
        <taxon>Eschrichtiidae</taxon>
        <taxon>Eschrichtius</taxon>
    </lineage>
</organism>
<protein>
    <submittedName>
        <fullName evidence="2">Uncharacterized protein</fullName>
    </submittedName>
</protein>
<evidence type="ECO:0000313" key="2">
    <source>
        <dbReference type="EMBL" id="KAJ8782502.1"/>
    </source>
</evidence>
<name>A0AB34GTM6_ESCRO</name>
<gene>
    <name evidence="2" type="ORF">J1605_010026</name>
</gene>
<dbReference type="EMBL" id="JAIQCJ010002108">
    <property type="protein sequence ID" value="KAJ8782502.1"/>
    <property type="molecule type" value="Genomic_DNA"/>
</dbReference>
<accession>A0AB34GTM6</accession>
<dbReference type="AlphaFoldDB" id="A0AB34GTM6"/>
<keyword evidence="3" id="KW-1185">Reference proteome</keyword>
<feature type="region of interest" description="Disordered" evidence="1">
    <location>
        <begin position="126"/>
        <end position="155"/>
    </location>
</feature>
<feature type="region of interest" description="Disordered" evidence="1">
    <location>
        <begin position="1"/>
        <end position="62"/>
    </location>
</feature>
<evidence type="ECO:0000313" key="3">
    <source>
        <dbReference type="Proteomes" id="UP001159641"/>
    </source>
</evidence>
<evidence type="ECO:0000256" key="1">
    <source>
        <dbReference type="SAM" id="MobiDB-lite"/>
    </source>
</evidence>
<sequence length="178" mass="19250">MPSTSRTGFSEPHDGDAAGPRVTAWRQSRRPDRHPGLLIARAPARSSPSTTEPGVGGGARGRWGEALGGPGWALVAFSLQEFLCGWRCPEQTCSLWPLVPPKWGFSFAAMWLLVFTRSPARVGSPAQVMPSTWTSPASRSFQKAGGSRTHLPTWLPRHRPPTPLPLLTQLCHGTHLGS</sequence>
<proteinExistence type="predicted"/>